<evidence type="ECO:0000256" key="2">
    <source>
        <dbReference type="ARBA" id="ARBA00023125"/>
    </source>
</evidence>
<evidence type="ECO:0000256" key="3">
    <source>
        <dbReference type="ARBA" id="ARBA00023163"/>
    </source>
</evidence>
<dbReference type="KEGG" id="plyc:GXP70_01790"/>
<dbReference type="PANTHER" id="PTHR42756:SF1">
    <property type="entry name" value="TRANSCRIPTIONAL REPRESSOR OF EMRAB OPERON"/>
    <property type="match status" value="1"/>
</dbReference>
<dbReference type="GO" id="GO:0003677">
    <property type="term" value="F:DNA binding"/>
    <property type="evidence" value="ECO:0007669"/>
    <property type="project" value="UniProtKB-KW"/>
</dbReference>
<protein>
    <submittedName>
        <fullName evidence="5">MarR family transcriptional regulator</fullName>
    </submittedName>
</protein>
<dbReference type="InterPro" id="IPR036390">
    <property type="entry name" value="WH_DNA-bd_sf"/>
</dbReference>
<accession>A0A6C0G2E5</accession>
<keyword evidence="1" id="KW-0805">Transcription regulation</keyword>
<name>A0A6C0G2E5_9BACL</name>
<sequence length="146" mass="17066">MEEQRIVDIFQTYREINQAFFQILSKAASKHNLTALQLVVLRVLHEYPEIRVSELAEKLNLGNSTTSGIVDRMVKADMVERERTKKDRRAMTLTLTDKGKALWRETDATRLNMMRPLLSLSEQDHRELSRLQNEVLRLLKQSKEEA</sequence>
<dbReference type="GO" id="GO:0003700">
    <property type="term" value="F:DNA-binding transcription factor activity"/>
    <property type="evidence" value="ECO:0007669"/>
    <property type="project" value="InterPro"/>
</dbReference>
<dbReference type="SUPFAM" id="SSF46785">
    <property type="entry name" value="Winged helix' DNA-binding domain"/>
    <property type="match status" value="1"/>
</dbReference>
<evidence type="ECO:0000259" key="4">
    <source>
        <dbReference type="PROSITE" id="PS50995"/>
    </source>
</evidence>
<evidence type="ECO:0000313" key="5">
    <source>
        <dbReference type="EMBL" id="QHT58835.1"/>
    </source>
</evidence>
<dbReference type="InterPro" id="IPR000835">
    <property type="entry name" value="HTH_MarR-typ"/>
</dbReference>
<dbReference type="PROSITE" id="PS50995">
    <property type="entry name" value="HTH_MARR_2"/>
    <property type="match status" value="1"/>
</dbReference>
<evidence type="ECO:0000256" key="1">
    <source>
        <dbReference type="ARBA" id="ARBA00023015"/>
    </source>
</evidence>
<keyword evidence="2" id="KW-0238">DNA-binding</keyword>
<reference evidence="5 6" key="1">
    <citation type="submission" date="2020-01" db="EMBL/GenBank/DDBJ databases">
        <title>Paenibacillus sp. nov., isolated from tomato rhizosphere.</title>
        <authorList>
            <person name="Weon H.-Y."/>
            <person name="Lee S.A."/>
        </authorList>
    </citation>
    <scope>NUCLEOTIDE SEQUENCE [LARGE SCALE GENOMIC DNA]</scope>
    <source>
        <strain evidence="5 6">12200R-189</strain>
    </source>
</reference>
<dbReference type="Pfam" id="PF01047">
    <property type="entry name" value="MarR"/>
    <property type="match status" value="1"/>
</dbReference>
<dbReference type="Proteomes" id="UP000476064">
    <property type="component" value="Chromosome"/>
</dbReference>
<dbReference type="RefSeq" id="WP_162354905.1">
    <property type="nucleotide sequence ID" value="NZ_CP048209.1"/>
</dbReference>
<dbReference type="PANTHER" id="PTHR42756">
    <property type="entry name" value="TRANSCRIPTIONAL REGULATOR, MARR"/>
    <property type="match status" value="1"/>
</dbReference>
<proteinExistence type="predicted"/>
<keyword evidence="6" id="KW-1185">Reference proteome</keyword>
<gene>
    <name evidence="5" type="ORF">GXP70_01790</name>
</gene>
<keyword evidence="3" id="KW-0804">Transcription</keyword>
<dbReference type="PRINTS" id="PR00598">
    <property type="entry name" value="HTHMARR"/>
</dbReference>
<evidence type="ECO:0000313" key="6">
    <source>
        <dbReference type="Proteomes" id="UP000476064"/>
    </source>
</evidence>
<dbReference type="Gene3D" id="1.10.10.10">
    <property type="entry name" value="Winged helix-like DNA-binding domain superfamily/Winged helix DNA-binding domain"/>
    <property type="match status" value="1"/>
</dbReference>
<dbReference type="InterPro" id="IPR036388">
    <property type="entry name" value="WH-like_DNA-bd_sf"/>
</dbReference>
<feature type="domain" description="HTH marR-type" evidence="4">
    <location>
        <begin position="6"/>
        <end position="140"/>
    </location>
</feature>
<dbReference type="SMART" id="SM00347">
    <property type="entry name" value="HTH_MARR"/>
    <property type="match status" value="1"/>
</dbReference>
<dbReference type="AlphaFoldDB" id="A0A6C0G2E5"/>
<dbReference type="EMBL" id="CP048209">
    <property type="protein sequence ID" value="QHT58835.1"/>
    <property type="molecule type" value="Genomic_DNA"/>
</dbReference>
<organism evidence="5 6">
    <name type="scientific">Paenibacillus lycopersici</name>
    <dbReference type="NCBI Taxonomy" id="2704462"/>
    <lineage>
        <taxon>Bacteria</taxon>
        <taxon>Bacillati</taxon>
        <taxon>Bacillota</taxon>
        <taxon>Bacilli</taxon>
        <taxon>Bacillales</taxon>
        <taxon>Paenibacillaceae</taxon>
        <taxon>Paenibacillus</taxon>
    </lineage>
</organism>